<gene>
    <name evidence="2" type="ORF">RZO31_02595</name>
</gene>
<sequence length="56" mass="6307">MNSQFKHIGFAALYIIIAVVAWFINMQIGTVVFGLLALTSIYQLFSDKIVEQGEEK</sequence>
<keyword evidence="1" id="KW-0812">Transmembrane</keyword>
<feature type="transmembrane region" description="Helical" evidence="1">
    <location>
        <begin position="12"/>
        <end position="38"/>
    </location>
</feature>
<organism evidence="2 3">
    <name type="scientific">Lactococcus lactis</name>
    <dbReference type="NCBI Taxonomy" id="1358"/>
    <lineage>
        <taxon>Bacteria</taxon>
        <taxon>Bacillati</taxon>
        <taxon>Bacillota</taxon>
        <taxon>Bacilli</taxon>
        <taxon>Lactobacillales</taxon>
        <taxon>Streptococcaceae</taxon>
        <taxon>Lactococcus</taxon>
    </lineage>
</organism>
<dbReference type="RefSeq" id="WP_317058921.1">
    <property type="nucleotide sequence ID" value="NZ_JAWHVL010000006.1"/>
</dbReference>
<keyword evidence="1" id="KW-0472">Membrane</keyword>
<proteinExistence type="predicted"/>
<comment type="caution">
    <text evidence="2">The sequence shown here is derived from an EMBL/GenBank/DDBJ whole genome shotgun (WGS) entry which is preliminary data.</text>
</comment>
<dbReference type="AlphaFoldDB" id="A0AAE4NQH7"/>
<protein>
    <submittedName>
        <fullName evidence="2">Uncharacterized protein</fullName>
    </submittedName>
</protein>
<evidence type="ECO:0000313" key="3">
    <source>
        <dbReference type="Proteomes" id="UP001186047"/>
    </source>
</evidence>
<accession>A0AAE4NQH7</accession>
<evidence type="ECO:0000313" key="2">
    <source>
        <dbReference type="EMBL" id="MDV2631769.1"/>
    </source>
</evidence>
<reference evidence="2" key="1">
    <citation type="submission" date="2023-10" db="EMBL/GenBank/DDBJ databases">
        <title>Production of high quality cheese from raw caw milk (raw cheese).</title>
        <authorList>
            <person name="Samouris G."/>
        </authorList>
    </citation>
    <scope>NUCLEOTIDE SEQUENCE</scope>
    <source>
        <strain evidence="2">M17-3</strain>
    </source>
</reference>
<evidence type="ECO:0000256" key="1">
    <source>
        <dbReference type="SAM" id="Phobius"/>
    </source>
</evidence>
<keyword evidence="1" id="KW-1133">Transmembrane helix</keyword>
<name>A0AAE4NQH7_9LACT</name>
<dbReference type="Proteomes" id="UP001186047">
    <property type="component" value="Unassembled WGS sequence"/>
</dbReference>
<dbReference type="EMBL" id="JAWHVL010000006">
    <property type="protein sequence ID" value="MDV2631769.1"/>
    <property type="molecule type" value="Genomic_DNA"/>
</dbReference>